<organism evidence="3 4">
    <name type="scientific">Agromyces marinus</name>
    <dbReference type="NCBI Taxonomy" id="1389020"/>
    <lineage>
        <taxon>Bacteria</taxon>
        <taxon>Bacillati</taxon>
        <taxon>Actinomycetota</taxon>
        <taxon>Actinomycetes</taxon>
        <taxon>Micrococcales</taxon>
        <taxon>Microbacteriaceae</taxon>
        <taxon>Agromyces</taxon>
    </lineage>
</organism>
<feature type="region of interest" description="Disordered" evidence="1">
    <location>
        <begin position="154"/>
        <end position="194"/>
    </location>
</feature>
<evidence type="ECO:0000256" key="2">
    <source>
        <dbReference type="SAM" id="Phobius"/>
    </source>
</evidence>
<feature type="region of interest" description="Disordered" evidence="1">
    <location>
        <begin position="1"/>
        <end position="28"/>
    </location>
</feature>
<evidence type="ECO:0008006" key="5">
    <source>
        <dbReference type="Google" id="ProtNLM"/>
    </source>
</evidence>
<sequence length="194" mass="19852">MSALPAQTGPARRLVPSPARRLRPAPEPSARRAPRLVYAVVALGSIGVIAIVQLLLSIAMTQGAYELDAQLQRQAQLQREQQKLADDLDRLQSPQFLAANAEALGMVPNTDPVMLRLSNGAVIGDPTAAEAGTGSSSSLVPNALISGVPLVTERGGEQTAKGEAGKPAEAADGAPAAPAPPPVVTDGLPTPATH</sequence>
<dbReference type="Proteomes" id="UP001321477">
    <property type="component" value="Chromosome"/>
</dbReference>
<dbReference type="RefSeq" id="WP_234661591.1">
    <property type="nucleotide sequence ID" value="NZ_AP027734.1"/>
</dbReference>
<feature type="transmembrane region" description="Helical" evidence="2">
    <location>
        <begin position="36"/>
        <end position="56"/>
    </location>
</feature>
<keyword evidence="2" id="KW-0812">Transmembrane</keyword>
<keyword evidence="2" id="KW-1133">Transmembrane helix</keyword>
<proteinExistence type="predicted"/>
<evidence type="ECO:0000313" key="4">
    <source>
        <dbReference type="Proteomes" id="UP001321477"/>
    </source>
</evidence>
<feature type="compositionally biased region" description="Low complexity" evidence="1">
    <location>
        <begin position="159"/>
        <end position="176"/>
    </location>
</feature>
<protein>
    <recommendedName>
        <fullName evidence="5">Cell division protein FtsL</fullName>
    </recommendedName>
</protein>
<dbReference type="EMBL" id="AP027734">
    <property type="protein sequence ID" value="BDZ53318.1"/>
    <property type="molecule type" value="Genomic_DNA"/>
</dbReference>
<evidence type="ECO:0000313" key="3">
    <source>
        <dbReference type="EMBL" id="BDZ53318.1"/>
    </source>
</evidence>
<keyword evidence="2" id="KW-0472">Membrane</keyword>
<feature type="compositionally biased region" description="Low complexity" evidence="1">
    <location>
        <begin position="10"/>
        <end position="19"/>
    </location>
</feature>
<accession>A0ABM8GXU0</accession>
<reference evidence="4" key="1">
    <citation type="journal article" date="2019" name="Int. J. Syst. Evol. Microbiol.">
        <title>The Global Catalogue of Microorganisms (GCM) 10K type strain sequencing project: providing services to taxonomists for standard genome sequencing and annotation.</title>
        <authorList>
            <consortium name="The Broad Institute Genomics Platform"/>
            <consortium name="The Broad Institute Genome Sequencing Center for Infectious Disease"/>
            <person name="Wu L."/>
            <person name="Ma J."/>
        </authorList>
    </citation>
    <scope>NUCLEOTIDE SEQUENCE [LARGE SCALE GENOMIC DNA]</scope>
    <source>
        <strain evidence="4">NBRC 109019</strain>
    </source>
</reference>
<gene>
    <name evidence="3" type="ORF">GCM10025870_03910</name>
</gene>
<name>A0ABM8GXU0_9MICO</name>
<evidence type="ECO:0000256" key="1">
    <source>
        <dbReference type="SAM" id="MobiDB-lite"/>
    </source>
</evidence>
<keyword evidence="4" id="KW-1185">Reference proteome</keyword>